<dbReference type="Gene3D" id="3.40.50.880">
    <property type="match status" value="1"/>
</dbReference>
<keyword evidence="1" id="KW-0812">Transmembrane</keyword>
<dbReference type="PANTHER" id="PTHR37947">
    <property type="entry name" value="BLL2462 PROTEIN"/>
    <property type="match status" value="1"/>
</dbReference>
<evidence type="ECO:0000256" key="1">
    <source>
        <dbReference type="SAM" id="Phobius"/>
    </source>
</evidence>
<reference evidence="2" key="1">
    <citation type="submission" date="2024-07" db="EMBL/GenBank/DDBJ databases">
        <title>Complete genome sequence of Verrucomicrobiaceae bacterium NT6N.</title>
        <authorList>
            <person name="Huang C."/>
            <person name="Takami H."/>
            <person name="Hamasaki K."/>
        </authorList>
    </citation>
    <scope>NUCLEOTIDE SEQUENCE</scope>
    <source>
        <strain evidence="2">NT6N</strain>
    </source>
</reference>
<dbReference type="InterPro" id="IPR029062">
    <property type="entry name" value="Class_I_gatase-like"/>
</dbReference>
<proteinExistence type="predicted"/>
<gene>
    <name evidence="2" type="ORF">NT6N_16200</name>
</gene>
<dbReference type="SUPFAM" id="SSF52317">
    <property type="entry name" value="Class I glutamine amidotransferase-like"/>
    <property type="match status" value="1"/>
</dbReference>
<dbReference type="KEGG" id="osu:NT6N_16200"/>
<keyword evidence="1" id="KW-0472">Membrane</keyword>
<dbReference type="InterPro" id="IPR036465">
    <property type="entry name" value="vWFA_dom_sf"/>
</dbReference>
<accession>A0AAT9FKP7</accession>
<evidence type="ECO:0000313" key="2">
    <source>
        <dbReference type="EMBL" id="BDS06580.1"/>
    </source>
</evidence>
<feature type="transmembrane region" description="Helical" evidence="1">
    <location>
        <begin position="41"/>
        <end position="58"/>
    </location>
</feature>
<feature type="transmembrane region" description="Helical" evidence="1">
    <location>
        <begin position="70"/>
        <end position="91"/>
    </location>
</feature>
<dbReference type="AlphaFoldDB" id="A0AAT9FKP7"/>
<dbReference type="PANTHER" id="PTHR37947:SF1">
    <property type="entry name" value="BLL2462 PROTEIN"/>
    <property type="match status" value="1"/>
</dbReference>
<sequence length="809" mass="89966">MIRRILFSALRTLIGFLLLWALFALLGKVVQYGTSWRMTSIALLGAAAAEFIYLLYRYERNAVTAKRGKWLLALRLSALVGLLWMLLQPVWSRMEKRNIQREVVVLIDDSASMHLKDDGASASRIDLGQRALADSGLSTSLEGKVNIRTLRAARKVLAGEESAVDGWDQATDLAGALATVLEQVPADNLAGVVLVSDGRHNRPGRVEDVARRFGILDAPIGVIPVGSDQSPRDAAILSVNSPDAVYLGDRIRVSARLKFDGYRGKKAKVKLLQGDKVLEEKEIDIPQDHHREEVRFRHTPDKGGVTGYRLEMSPLLGERFANNNSWNFETAVTDARTNVLIIDSHARWEFRYLRNLFYGRDKSIHLQYVLLNPDRIEGQKEQQIPASAARPFGDAKATQLPTSADEWRKFDVIIIGDIKPDTLRSDDWKTLQVCVQDRGAMLVAIAGPRWMPHAFSNPSVDQLLPITYEHSVRNYFNADIPEFKMALTSGGQVHPVTAQSDSRLENEQLWSKFPTLRWRHPITGIKEGAEVLLMAQSANSQARSAPTSADQLGNALESLSKRKQEETQNALLVASQVGNGKVAMLLTDRTWRLREGVGDLHHHRFWGQLVRWGAGPNLRSGSGGVRLGTDQLTYSGDDRIQITARLRDKELSPVKDKTLRAHIILNGQRVTTVPLSYVENSNGLHQAVAGPFTDIGSYEINLEGEKIDGLLDEKSTQVSTGVRVIGAKSPVELSETTLNRPLLETIAELSGGRVSSSSDLTSLPDLFLTGEETREELRETTLWDHWILLLFLLIVLTLEWSVRRSGGLP</sequence>
<keyword evidence="1" id="KW-1133">Transmembrane helix</keyword>
<protein>
    <recommendedName>
        <fullName evidence="3">VWFA domain-containing protein</fullName>
    </recommendedName>
</protein>
<dbReference type="SUPFAM" id="SSF53300">
    <property type="entry name" value="vWA-like"/>
    <property type="match status" value="1"/>
</dbReference>
<name>A0AAT9FKP7_9BACT</name>
<dbReference type="EMBL" id="AP026866">
    <property type="protein sequence ID" value="BDS06580.1"/>
    <property type="molecule type" value="Genomic_DNA"/>
</dbReference>
<evidence type="ECO:0008006" key="3">
    <source>
        <dbReference type="Google" id="ProtNLM"/>
    </source>
</evidence>
<organism evidence="2">
    <name type="scientific">Oceaniferula spumae</name>
    <dbReference type="NCBI Taxonomy" id="2979115"/>
    <lineage>
        <taxon>Bacteria</taxon>
        <taxon>Pseudomonadati</taxon>
        <taxon>Verrucomicrobiota</taxon>
        <taxon>Verrucomicrobiia</taxon>
        <taxon>Verrucomicrobiales</taxon>
        <taxon>Verrucomicrobiaceae</taxon>
        <taxon>Oceaniferula</taxon>
    </lineage>
</organism>